<evidence type="ECO:0000256" key="6">
    <source>
        <dbReference type="SAM" id="MobiDB-lite"/>
    </source>
</evidence>
<feature type="compositionally biased region" description="Polar residues" evidence="6">
    <location>
        <begin position="303"/>
        <end position="314"/>
    </location>
</feature>
<dbReference type="GO" id="GO:0005777">
    <property type="term" value="C:peroxisome"/>
    <property type="evidence" value="ECO:0007669"/>
    <property type="project" value="UniProtKB-SubCell"/>
</dbReference>
<dbReference type="RefSeq" id="XP_038783322.1">
    <property type="nucleotide sequence ID" value="XM_038933977.1"/>
</dbReference>
<evidence type="ECO:0000256" key="5">
    <source>
        <dbReference type="ARBA" id="ARBA00023140"/>
    </source>
</evidence>
<name>A0A8H7B139_9PLEO</name>
<dbReference type="Pfam" id="PF12146">
    <property type="entry name" value="Hydrolase_4"/>
    <property type="match status" value="1"/>
</dbReference>
<dbReference type="InterPro" id="IPR000073">
    <property type="entry name" value="AB_hydrolase_1"/>
</dbReference>
<proteinExistence type="inferred from homology"/>
<dbReference type="SUPFAM" id="SSF53474">
    <property type="entry name" value="alpha/beta-Hydrolases"/>
    <property type="match status" value="1"/>
</dbReference>
<keyword evidence="8" id="KW-0378">Hydrolase</keyword>
<comment type="subcellular location">
    <subcellularLocation>
        <location evidence="1">Peroxisome</location>
    </subcellularLocation>
</comment>
<dbReference type="GeneID" id="62207155"/>
<evidence type="ECO:0000256" key="1">
    <source>
        <dbReference type="ARBA" id="ARBA00004275"/>
    </source>
</evidence>
<evidence type="ECO:0000313" key="8">
    <source>
        <dbReference type="EMBL" id="KAF7672979.1"/>
    </source>
</evidence>
<comment type="similarity">
    <text evidence="3">Belongs to the AB hydrolase superfamily. AKT2 hydrolase family.</text>
</comment>
<dbReference type="EMBL" id="JAAABM010000014">
    <property type="protein sequence ID" value="KAF7672979.1"/>
    <property type="molecule type" value="Genomic_DNA"/>
</dbReference>
<dbReference type="GO" id="GO:0046464">
    <property type="term" value="P:acylglycerol catabolic process"/>
    <property type="evidence" value="ECO:0007669"/>
    <property type="project" value="TreeGrafter"/>
</dbReference>
<feature type="domain" description="Serine aminopeptidase S33" evidence="7">
    <location>
        <begin position="22"/>
        <end position="244"/>
    </location>
</feature>
<keyword evidence="9" id="KW-1185">Reference proteome</keyword>
<dbReference type="Gene3D" id="3.40.50.1820">
    <property type="entry name" value="alpha/beta hydrolase"/>
    <property type="match status" value="1"/>
</dbReference>
<feature type="region of interest" description="Disordered" evidence="6">
    <location>
        <begin position="276"/>
        <end position="388"/>
    </location>
</feature>
<dbReference type="PRINTS" id="PR00111">
    <property type="entry name" value="ABHYDROLASE"/>
</dbReference>
<evidence type="ECO:0000256" key="4">
    <source>
        <dbReference type="ARBA" id="ARBA00023026"/>
    </source>
</evidence>
<accession>A0A8H7B139</accession>
<evidence type="ECO:0000259" key="7">
    <source>
        <dbReference type="Pfam" id="PF12146"/>
    </source>
</evidence>
<keyword evidence="4" id="KW-0843">Virulence</keyword>
<dbReference type="InterPro" id="IPR029058">
    <property type="entry name" value="AB_hydrolase_fold"/>
</dbReference>
<feature type="compositionally biased region" description="Low complexity" evidence="6">
    <location>
        <begin position="332"/>
        <end position="346"/>
    </location>
</feature>
<feature type="region of interest" description="Disordered" evidence="6">
    <location>
        <begin position="447"/>
        <end position="474"/>
    </location>
</feature>
<evidence type="ECO:0000256" key="2">
    <source>
        <dbReference type="ARBA" id="ARBA00004685"/>
    </source>
</evidence>
<evidence type="ECO:0000313" key="9">
    <source>
        <dbReference type="Proteomes" id="UP000596902"/>
    </source>
</evidence>
<dbReference type="AlphaFoldDB" id="A0A8H7B139"/>
<reference evidence="8" key="2">
    <citation type="submission" date="2020-08" db="EMBL/GenBank/DDBJ databases">
        <title>Draft Genome Sequence of Cumin Blight Pathogen Alternaria burnsii.</title>
        <authorList>
            <person name="Feng Z."/>
        </authorList>
    </citation>
    <scope>NUCLEOTIDE SEQUENCE</scope>
    <source>
        <strain evidence="8">CBS107.38</strain>
    </source>
</reference>
<feature type="compositionally biased region" description="Basic and acidic residues" evidence="6">
    <location>
        <begin position="317"/>
        <end position="327"/>
    </location>
</feature>
<organism evidence="8 9">
    <name type="scientific">Alternaria burnsii</name>
    <dbReference type="NCBI Taxonomy" id="1187904"/>
    <lineage>
        <taxon>Eukaryota</taxon>
        <taxon>Fungi</taxon>
        <taxon>Dikarya</taxon>
        <taxon>Ascomycota</taxon>
        <taxon>Pezizomycotina</taxon>
        <taxon>Dothideomycetes</taxon>
        <taxon>Pleosporomycetidae</taxon>
        <taxon>Pleosporales</taxon>
        <taxon>Pleosporineae</taxon>
        <taxon>Pleosporaceae</taxon>
        <taxon>Alternaria</taxon>
        <taxon>Alternaria sect. Alternaria</taxon>
    </lineage>
</organism>
<feature type="compositionally biased region" description="Polar residues" evidence="6">
    <location>
        <begin position="355"/>
        <end position="364"/>
    </location>
</feature>
<dbReference type="PANTHER" id="PTHR43798:SF5">
    <property type="entry name" value="MONOACYLGLYCEROL LIPASE ABHD6"/>
    <property type="match status" value="1"/>
</dbReference>
<dbReference type="InterPro" id="IPR050266">
    <property type="entry name" value="AB_hydrolase_sf"/>
</dbReference>
<feature type="region of interest" description="Disordered" evidence="6">
    <location>
        <begin position="505"/>
        <end position="565"/>
    </location>
</feature>
<sequence length="565" mass="62888">MPFLELGYKRLHYSDLKPQDGNARETFIFMHGLGSSQNYYSAVTQSLVANGFRCITFDNTGAGRSTYTFVEQSIETLAEDTIGVLDALKVEKAVFVGHSMGGIVGAHLAAERSDRIVAAVLIGPVYPNPASAPRFQERIENVTKNGMQPMADTIPQAAVGKKASPLVKAMIRELLLAQDPAGYISNCRVIVNAKPPRYSKISVPVLILAGDEDMSAPLEGCKKMFDEMQHGEKKLEVMKGIGHWHCLEAFDEVAKLIEGFYHEIQSAMNRTDSVAGSYLPKIPSQEPLPDPTTIRHRNKPHRSNAQSLSSTQAANMEPRRPVSEQRSRPFHRQQSTTSSSENSKSRSQSRGHGSKPSSRRTSCTIVDPSRPARHYRMKSHQTPPTATSQDIDDVLALHFRSCSIFTNPSYHSNSGLPSPTLSQGGDTTFGFPSAATRFSSDSLRVVEETPMHRRQSEDTIAEEETNTTMHWTSPCTRKREYERIDKANSGLRGFFRKVTPRCVSGPQEKFYSDKDQSDAGSVRRYRMEDLDDDAHVDEKHDARPRTSPMPRPGSRPGIAKRWTCF</sequence>
<evidence type="ECO:0000256" key="3">
    <source>
        <dbReference type="ARBA" id="ARBA00005668"/>
    </source>
</evidence>
<protein>
    <submittedName>
        <fullName evidence="8">3-oxoadipate enol-lactone hydrolase</fullName>
    </submittedName>
</protein>
<feature type="compositionally biased region" description="Basic and acidic residues" evidence="6">
    <location>
        <begin position="447"/>
        <end position="457"/>
    </location>
</feature>
<comment type="caution">
    <text evidence="8">The sequence shown here is derived from an EMBL/GenBank/DDBJ whole genome shotgun (WGS) entry which is preliminary data.</text>
</comment>
<comment type="pathway">
    <text evidence="2">Mycotoxin biosynthesis.</text>
</comment>
<dbReference type="GO" id="GO:0047372">
    <property type="term" value="F:monoacylglycerol lipase activity"/>
    <property type="evidence" value="ECO:0007669"/>
    <property type="project" value="TreeGrafter"/>
</dbReference>
<dbReference type="PANTHER" id="PTHR43798">
    <property type="entry name" value="MONOACYLGLYCEROL LIPASE"/>
    <property type="match status" value="1"/>
</dbReference>
<dbReference type="InterPro" id="IPR022742">
    <property type="entry name" value="Hydrolase_4"/>
</dbReference>
<gene>
    <name evidence="8" type="ORF">GT037_008930</name>
</gene>
<reference evidence="8" key="1">
    <citation type="submission" date="2020-01" db="EMBL/GenBank/DDBJ databases">
        <authorList>
            <person name="Feng Z.H.Z."/>
        </authorList>
    </citation>
    <scope>NUCLEOTIDE SEQUENCE</scope>
    <source>
        <strain evidence="8">CBS107.38</strain>
    </source>
</reference>
<keyword evidence="5" id="KW-0576">Peroxisome</keyword>
<dbReference type="GO" id="GO:0016020">
    <property type="term" value="C:membrane"/>
    <property type="evidence" value="ECO:0007669"/>
    <property type="project" value="TreeGrafter"/>
</dbReference>
<dbReference type="Proteomes" id="UP000596902">
    <property type="component" value="Unassembled WGS sequence"/>
</dbReference>